<name>A0ABQ1PHR7_9GAMM</name>
<feature type="compositionally biased region" description="Acidic residues" evidence="1">
    <location>
        <begin position="35"/>
        <end position="46"/>
    </location>
</feature>
<accession>A0ABQ1PHR7</accession>
<evidence type="ECO:0000256" key="1">
    <source>
        <dbReference type="SAM" id="MobiDB-lite"/>
    </source>
</evidence>
<reference evidence="3" key="1">
    <citation type="journal article" date="2019" name="Int. J. Syst. Evol. Microbiol.">
        <title>The Global Catalogue of Microorganisms (GCM) 10K type strain sequencing project: providing services to taxonomists for standard genome sequencing and annotation.</title>
        <authorList>
            <consortium name="The Broad Institute Genomics Platform"/>
            <consortium name="The Broad Institute Genome Sequencing Center for Infectious Disease"/>
            <person name="Wu L."/>
            <person name="Ma J."/>
        </authorList>
    </citation>
    <scope>NUCLEOTIDE SEQUENCE [LARGE SCALE GENOMIC DNA]</scope>
    <source>
        <strain evidence="3">CGMCC 1.12482</strain>
    </source>
</reference>
<keyword evidence="3" id="KW-1185">Reference proteome</keyword>
<comment type="caution">
    <text evidence="2">The sequence shown here is derived from an EMBL/GenBank/DDBJ whole genome shotgun (WGS) entry which is preliminary data.</text>
</comment>
<sequence length="59" mass="6573">MDPRVREDDDWLEGGIMSGALLWLVYRLDPRLREDDDGESEDDGGWGEDSGGWSEDSGG</sequence>
<proteinExistence type="predicted"/>
<organism evidence="2 3">
    <name type="scientific">Halopseudomonas salina</name>
    <dbReference type="NCBI Taxonomy" id="1323744"/>
    <lineage>
        <taxon>Bacteria</taxon>
        <taxon>Pseudomonadati</taxon>
        <taxon>Pseudomonadota</taxon>
        <taxon>Gammaproteobacteria</taxon>
        <taxon>Pseudomonadales</taxon>
        <taxon>Pseudomonadaceae</taxon>
        <taxon>Halopseudomonas</taxon>
    </lineage>
</organism>
<dbReference type="EMBL" id="BMFF01000003">
    <property type="protein sequence ID" value="GGC97482.1"/>
    <property type="molecule type" value="Genomic_DNA"/>
</dbReference>
<protein>
    <submittedName>
        <fullName evidence="2">Uncharacterized protein</fullName>
    </submittedName>
</protein>
<dbReference type="Proteomes" id="UP000638188">
    <property type="component" value="Unassembled WGS sequence"/>
</dbReference>
<gene>
    <name evidence="2" type="ORF">GCM10007418_16100</name>
</gene>
<feature type="region of interest" description="Disordered" evidence="1">
    <location>
        <begin position="33"/>
        <end position="59"/>
    </location>
</feature>
<evidence type="ECO:0000313" key="2">
    <source>
        <dbReference type="EMBL" id="GGC97482.1"/>
    </source>
</evidence>
<evidence type="ECO:0000313" key="3">
    <source>
        <dbReference type="Proteomes" id="UP000638188"/>
    </source>
</evidence>